<name>A0A0N4WDK6_HAEPC</name>
<keyword evidence="2" id="KW-1185">Reference proteome</keyword>
<reference evidence="3" key="1">
    <citation type="submission" date="2017-02" db="UniProtKB">
        <authorList>
            <consortium name="WormBaseParasite"/>
        </authorList>
    </citation>
    <scope>IDENTIFICATION</scope>
</reference>
<dbReference type="OrthoDB" id="10529027at2759"/>
<proteinExistence type="predicted"/>
<sequence length="71" mass="7820">MVSVVLQPATKPHNHLVGGQLYDVPDTTGYNSLEDFHAVREQANWTLAIAVIRSSELPFSSWRSSCFVASS</sequence>
<protein>
    <submittedName>
        <fullName evidence="3">Beta-glucosidase</fullName>
    </submittedName>
</protein>
<accession>A0A0N4WDK6</accession>
<reference evidence="1 2" key="2">
    <citation type="submission" date="2018-11" db="EMBL/GenBank/DDBJ databases">
        <authorList>
            <consortium name="Pathogen Informatics"/>
        </authorList>
    </citation>
    <scope>NUCLEOTIDE SEQUENCE [LARGE SCALE GENOMIC DNA]</scope>
    <source>
        <strain evidence="1 2">MHpl1</strain>
    </source>
</reference>
<organism evidence="3">
    <name type="scientific">Haemonchus placei</name>
    <name type="common">Barber's pole worm</name>
    <dbReference type="NCBI Taxonomy" id="6290"/>
    <lineage>
        <taxon>Eukaryota</taxon>
        <taxon>Metazoa</taxon>
        <taxon>Ecdysozoa</taxon>
        <taxon>Nematoda</taxon>
        <taxon>Chromadorea</taxon>
        <taxon>Rhabditida</taxon>
        <taxon>Rhabditina</taxon>
        <taxon>Rhabditomorpha</taxon>
        <taxon>Strongyloidea</taxon>
        <taxon>Trichostrongylidae</taxon>
        <taxon>Haemonchus</taxon>
    </lineage>
</organism>
<dbReference type="EMBL" id="UZAF01016906">
    <property type="protein sequence ID" value="VDO35489.1"/>
    <property type="molecule type" value="Genomic_DNA"/>
</dbReference>
<evidence type="ECO:0000313" key="1">
    <source>
        <dbReference type="EMBL" id="VDO35489.1"/>
    </source>
</evidence>
<dbReference type="WBParaSite" id="HPLM_0000867001-mRNA-1">
    <property type="protein sequence ID" value="HPLM_0000867001-mRNA-1"/>
    <property type="gene ID" value="HPLM_0000867001"/>
</dbReference>
<gene>
    <name evidence="1" type="ORF">HPLM_LOCUS8662</name>
</gene>
<evidence type="ECO:0000313" key="2">
    <source>
        <dbReference type="Proteomes" id="UP000268014"/>
    </source>
</evidence>
<dbReference type="AlphaFoldDB" id="A0A0N4WDK6"/>
<dbReference type="Proteomes" id="UP000268014">
    <property type="component" value="Unassembled WGS sequence"/>
</dbReference>
<evidence type="ECO:0000313" key="3">
    <source>
        <dbReference type="WBParaSite" id="HPLM_0000867001-mRNA-1"/>
    </source>
</evidence>